<proteinExistence type="predicted"/>
<keyword evidence="1" id="KW-0472">Membrane</keyword>
<dbReference type="Proteomes" id="UP000269721">
    <property type="component" value="Unassembled WGS sequence"/>
</dbReference>
<dbReference type="EMBL" id="KZ996948">
    <property type="protein sequence ID" value="RKO88090.1"/>
    <property type="molecule type" value="Genomic_DNA"/>
</dbReference>
<evidence type="ECO:0000313" key="3">
    <source>
        <dbReference type="Proteomes" id="UP000269721"/>
    </source>
</evidence>
<evidence type="ECO:0000313" key="2">
    <source>
        <dbReference type="EMBL" id="RKO88090.1"/>
    </source>
</evidence>
<reference evidence="3" key="1">
    <citation type="journal article" date="2018" name="Nat. Microbiol.">
        <title>Leveraging single-cell genomics to expand the fungal tree of life.</title>
        <authorList>
            <person name="Ahrendt S.R."/>
            <person name="Quandt C.A."/>
            <person name="Ciobanu D."/>
            <person name="Clum A."/>
            <person name="Salamov A."/>
            <person name="Andreopoulos B."/>
            <person name="Cheng J.F."/>
            <person name="Woyke T."/>
            <person name="Pelin A."/>
            <person name="Henrissat B."/>
            <person name="Reynolds N.K."/>
            <person name="Benny G.L."/>
            <person name="Smith M.E."/>
            <person name="James T.Y."/>
            <person name="Grigoriev I.V."/>
        </authorList>
    </citation>
    <scope>NUCLEOTIDE SEQUENCE [LARGE SCALE GENOMIC DNA]</scope>
</reference>
<keyword evidence="1" id="KW-0812">Transmembrane</keyword>
<gene>
    <name evidence="2" type="ORF">BDK51DRAFT_42534</name>
</gene>
<keyword evidence="1" id="KW-1133">Transmembrane helix</keyword>
<organism evidence="2 3">
    <name type="scientific">Blyttiomyces helicus</name>
    <dbReference type="NCBI Taxonomy" id="388810"/>
    <lineage>
        <taxon>Eukaryota</taxon>
        <taxon>Fungi</taxon>
        <taxon>Fungi incertae sedis</taxon>
        <taxon>Chytridiomycota</taxon>
        <taxon>Chytridiomycota incertae sedis</taxon>
        <taxon>Chytridiomycetes</taxon>
        <taxon>Chytridiomycetes incertae sedis</taxon>
        <taxon>Blyttiomyces</taxon>
    </lineage>
</organism>
<protein>
    <submittedName>
        <fullName evidence="2">Uncharacterized protein</fullName>
    </submittedName>
</protein>
<accession>A0A4P9WB16</accession>
<keyword evidence="3" id="KW-1185">Reference proteome</keyword>
<evidence type="ECO:0000256" key="1">
    <source>
        <dbReference type="SAM" id="Phobius"/>
    </source>
</evidence>
<feature type="transmembrane region" description="Helical" evidence="1">
    <location>
        <begin position="28"/>
        <end position="50"/>
    </location>
</feature>
<dbReference type="AlphaFoldDB" id="A0A4P9WB16"/>
<sequence length="153" mass="17097">MHAAFAGLTASVIFTSISITQGNPFSTIALISSVLITAVPGTFITVKLFLMARVSATWTRGRLEILEKMLEEVELSYSNLTNKVWSLSGEVSKTTFNESYENMWHELRHSTADLRPWAQLTQYNMGGEAGFGLLFFKSTRAFNNKLSSFQDDI</sequence>
<name>A0A4P9WB16_9FUNG</name>